<keyword evidence="2" id="KW-1185">Reference proteome</keyword>
<proteinExistence type="predicted"/>
<dbReference type="AlphaFoldDB" id="A0A9N9FJ26"/>
<evidence type="ECO:0000313" key="2">
    <source>
        <dbReference type="Proteomes" id="UP000789831"/>
    </source>
</evidence>
<dbReference type="SUPFAM" id="SSF81901">
    <property type="entry name" value="HCP-like"/>
    <property type="match status" value="1"/>
</dbReference>
<dbReference type="InterPro" id="IPR006597">
    <property type="entry name" value="Sel1-like"/>
</dbReference>
<reference evidence="1" key="1">
    <citation type="submission" date="2021-06" db="EMBL/GenBank/DDBJ databases">
        <authorList>
            <person name="Kallberg Y."/>
            <person name="Tangrot J."/>
            <person name="Rosling A."/>
        </authorList>
    </citation>
    <scope>NUCLEOTIDE SEQUENCE</scope>
    <source>
        <strain evidence="1">MT106</strain>
    </source>
</reference>
<dbReference type="InterPro" id="IPR011990">
    <property type="entry name" value="TPR-like_helical_dom_sf"/>
</dbReference>
<dbReference type="Gene3D" id="1.25.40.10">
    <property type="entry name" value="Tetratricopeptide repeat domain"/>
    <property type="match status" value="1"/>
</dbReference>
<organism evidence="1 2">
    <name type="scientific">Ambispora gerdemannii</name>
    <dbReference type="NCBI Taxonomy" id="144530"/>
    <lineage>
        <taxon>Eukaryota</taxon>
        <taxon>Fungi</taxon>
        <taxon>Fungi incertae sedis</taxon>
        <taxon>Mucoromycota</taxon>
        <taxon>Glomeromycotina</taxon>
        <taxon>Glomeromycetes</taxon>
        <taxon>Archaeosporales</taxon>
        <taxon>Ambisporaceae</taxon>
        <taxon>Ambispora</taxon>
    </lineage>
</organism>
<dbReference type="PANTHER" id="PTHR43628:SF1">
    <property type="entry name" value="CHITIN SYNTHASE REGULATORY FACTOR 2-RELATED"/>
    <property type="match status" value="1"/>
</dbReference>
<evidence type="ECO:0000313" key="1">
    <source>
        <dbReference type="EMBL" id="CAG8536967.1"/>
    </source>
</evidence>
<comment type="caution">
    <text evidence="1">The sequence shown here is derived from an EMBL/GenBank/DDBJ whole genome shotgun (WGS) entry which is preliminary data.</text>
</comment>
<name>A0A9N9FJ26_9GLOM</name>
<dbReference type="PANTHER" id="PTHR43628">
    <property type="entry name" value="ACTIVATOR OF C KINASE PROTEIN 1-RELATED"/>
    <property type="match status" value="1"/>
</dbReference>
<dbReference type="Proteomes" id="UP000789831">
    <property type="component" value="Unassembled WGS sequence"/>
</dbReference>
<dbReference type="OrthoDB" id="2384430at2759"/>
<accession>A0A9N9FJ26</accession>
<dbReference type="SMART" id="SM00671">
    <property type="entry name" value="SEL1"/>
    <property type="match status" value="4"/>
</dbReference>
<dbReference type="Pfam" id="PF08238">
    <property type="entry name" value="Sel1"/>
    <property type="match status" value="4"/>
</dbReference>
<dbReference type="EMBL" id="CAJVPL010000878">
    <property type="protein sequence ID" value="CAG8536967.1"/>
    <property type="molecule type" value="Genomic_DNA"/>
</dbReference>
<gene>
    <name evidence="1" type="ORF">AGERDE_LOCUS5993</name>
</gene>
<dbReference type="InterPro" id="IPR052945">
    <property type="entry name" value="Mitotic_Regulator"/>
</dbReference>
<sequence length="208" mass="24031">MVVDPGGRDEHLVEEIKKWCIRNNYTQTDVFEALVDQATASLNNDDHQPRSQQQKKFACVLGIFYHYGIGTQLNRKESFQWYALAANYNDPFGMNQLGWCYSIPFGTNQDHEKAIYWTKKSAHLGNPSGACNLAYAYQRGTKIEKNEVKSFRWYEYAANAGVLNAQVNMASCYRVGLGTFKDLHEALKWYRSASKHPKHDNYLWLEEL</sequence>
<protein>
    <submittedName>
        <fullName evidence="1">12650_t:CDS:1</fullName>
    </submittedName>
</protein>